<evidence type="ECO:0000313" key="1">
    <source>
        <dbReference type="EMBL" id="MBW0491182.1"/>
    </source>
</evidence>
<name>A0A9Q3CWL6_9BASI</name>
<comment type="caution">
    <text evidence="1">The sequence shown here is derived from an EMBL/GenBank/DDBJ whole genome shotgun (WGS) entry which is preliminary data.</text>
</comment>
<dbReference type="AlphaFoldDB" id="A0A9Q3CWL6"/>
<accession>A0A9Q3CWL6</accession>
<evidence type="ECO:0000313" key="2">
    <source>
        <dbReference type="Proteomes" id="UP000765509"/>
    </source>
</evidence>
<keyword evidence="2" id="KW-1185">Reference proteome</keyword>
<dbReference type="EMBL" id="AVOT02010949">
    <property type="protein sequence ID" value="MBW0491182.1"/>
    <property type="molecule type" value="Genomic_DNA"/>
</dbReference>
<dbReference type="Proteomes" id="UP000765509">
    <property type="component" value="Unassembled WGS sequence"/>
</dbReference>
<organism evidence="1 2">
    <name type="scientific">Austropuccinia psidii MF-1</name>
    <dbReference type="NCBI Taxonomy" id="1389203"/>
    <lineage>
        <taxon>Eukaryota</taxon>
        <taxon>Fungi</taxon>
        <taxon>Dikarya</taxon>
        <taxon>Basidiomycota</taxon>
        <taxon>Pucciniomycotina</taxon>
        <taxon>Pucciniomycetes</taxon>
        <taxon>Pucciniales</taxon>
        <taxon>Sphaerophragmiaceae</taxon>
        <taxon>Austropuccinia</taxon>
    </lineage>
</organism>
<protein>
    <submittedName>
        <fullName evidence="1">Uncharacterized protein</fullName>
    </submittedName>
</protein>
<reference evidence="1" key="1">
    <citation type="submission" date="2021-03" db="EMBL/GenBank/DDBJ databases">
        <title>Draft genome sequence of rust myrtle Austropuccinia psidii MF-1, a brazilian biotype.</title>
        <authorList>
            <person name="Quecine M.C."/>
            <person name="Pachon D.M.R."/>
            <person name="Bonatelli M.L."/>
            <person name="Correr F.H."/>
            <person name="Franceschini L.M."/>
            <person name="Leite T.F."/>
            <person name="Margarido G.R.A."/>
            <person name="Almeida C.A."/>
            <person name="Ferrarezi J.A."/>
            <person name="Labate C.A."/>
        </authorList>
    </citation>
    <scope>NUCLEOTIDE SEQUENCE</scope>
    <source>
        <strain evidence="1">MF-1</strain>
    </source>
</reference>
<proteinExistence type="predicted"/>
<sequence length="131" mass="15280">MPFLNHLPPWPLGHPSICTLMSGPHLPREEEDFINKNPFNYQQITKQDEIQAPNFFAVKVDSFSNLIDSIQKALWKDSQYRIIFPDLGKGSSVQDYSLDSSSQLLLFKYWGWFQMTPQFNSVYFKRGMTLV</sequence>
<gene>
    <name evidence="1" type="ORF">O181_030897</name>
</gene>